<proteinExistence type="predicted"/>
<dbReference type="Pfam" id="PF00172">
    <property type="entry name" value="Zn_clus"/>
    <property type="match status" value="1"/>
</dbReference>
<dbReference type="InterPro" id="IPR001138">
    <property type="entry name" value="Zn2Cys6_DnaBD"/>
</dbReference>
<dbReference type="PROSITE" id="PS00463">
    <property type="entry name" value="ZN2_CY6_FUNGAL_1"/>
    <property type="match status" value="1"/>
</dbReference>
<dbReference type="Proteomes" id="UP001265746">
    <property type="component" value="Unassembled WGS sequence"/>
</dbReference>
<dbReference type="EMBL" id="JAUJFL010000003">
    <property type="protein sequence ID" value="KAK2606732.1"/>
    <property type="molecule type" value="Genomic_DNA"/>
</dbReference>
<feature type="region of interest" description="Disordered" evidence="4">
    <location>
        <begin position="705"/>
        <end position="735"/>
    </location>
</feature>
<keyword evidence="2" id="KW-0804">Transcription</keyword>
<evidence type="ECO:0000256" key="3">
    <source>
        <dbReference type="ARBA" id="ARBA00023242"/>
    </source>
</evidence>
<dbReference type="PROSITE" id="PS50048">
    <property type="entry name" value="ZN2_CY6_FUNGAL_2"/>
    <property type="match status" value="1"/>
</dbReference>
<dbReference type="CDD" id="cd12148">
    <property type="entry name" value="fungal_TF_MHR"/>
    <property type="match status" value="1"/>
</dbReference>
<organism evidence="6 7">
    <name type="scientific">Phomopsis amygdali</name>
    <name type="common">Fusicoccum amygdali</name>
    <dbReference type="NCBI Taxonomy" id="1214568"/>
    <lineage>
        <taxon>Eukaryota</taxon>
        <taxon>Fungi</taxon>
        <taxon>Dikarya</taxon>
        <taxon>Ascomycota</taxon>
        <taxon>Pezizomycotina</taxon>
        <taxon>Sordariomycetes</taxon>
        <taxon>Sordariomycetidae</taxon>
        <taxon>Diaporthales</taxon>
        <taxon>Diaporthaceae</taxon>
        <taxon>Diaporthe</taxon>
    </lineage>
</organism>
<feature type="region of interest" description="Disordered" evidence="4">
    <location>
        <begin position="9"/>
        <end position="43"/>
    </location>
</feature>
<feature type="compositionally biased region" description="Acidic residues" evidence="4">
    <location>
        <begin position="708"/>
        <end position="735"/>
    </location>
</feature>
<dbReference type="InterPro" id="IPR036864">
    <property type="entry name" value="Zn2-C6_fun-type_DNA-bd_sf"/>
</dbReference>
<dbReference type="CDD" id="cd00067">
    <property type="entry name" value="GAL4"/>
    <property type="match status" value="1"/>
</dbReference>
<keyword evidence="3" id="KW-0539">Nucleus</keyword>
<evidence type="ECO:0000256" key="4">
    <source>
        <dbReference type="SAM" id="MobiDB-lite"/>
    </source>
</evidence>
<dbReference type="GO" id="GO:0008270">
    <property type="term" value="F:zinc ion binding"/>
    <property type="evidence" value="ECO:0007669"/>
    <property type="project" value="InterPro"/>
</dbReference>
<reference evidence="6" key="1">
    <citation type="submission" date="2023-06" db="EMBL/GenBank/DDBJ databases">
        <authorList>
            <person name="Noh H."/>
        </authorList>
    </citation>
    <scope>NUCLEOTIDE SEQUENCE</scope>
    <source>
        <strain evidence="6">DUCC20226</strain>
    </source>
</reference>
<evidence type="ECO:0000259" key="5">
    <source>
        <dbReference type="PROSITE" id="PS50048"/>
    </source>
</evidence>
<name>A0AAD9SEH8_PHOAM</name>
<dbReference type="SUPFAM" id="SSF57701">
    <property type="entry name" value="Zn2/Cys6 DNA-binding domain"/>
    <property type="match status" value="1"/>
</dbReference>
<keyword evidence="1" id="KW-0805">Transcription regulation</keyword>
<dbReference type="PANTHER" id="PTHR47840:SF1">
    <property type="entry name" value="ZN(II)2CYS6 TRANSCRIPTION FACTOR (EUROFUNG)"/>
    <property type="match status" value="1"/>
</dbReference>
<evidence type="ECO:0000256" key="2">
    <source>
        <dbReference type="ARBA" id="ARBA00023163"/>
    </source>
</evidence>
<dbReference type="AlphaFoldDB" id="A0AAD9SEH8"/>
<dbReference type="SMART" id="SM00066">
    <property type="entry name" value="GAL4"/>
    <property type="match status" value="1"/>
</dbReference>
<evidence type="ECO:0000313" key="6">
    <source>
        <dbReference type="EMBL" id="KAK2606732.1"/>
    </source>
</evidence>
<dbReference type="PANTHER" id="PTHR47840">
    <property type="entry name" value="ZN(II)2CYS6 TRANSCRIPTION FACTOR (EUROFUNG)-RELATED"/>
    <property type="match status" value="1"/>
</dbReference>
<evidence type="ECO:0000256" key="1">
    <source>
        <dbReference type="ARBA" id="ARBA00023015"/>
    </source>
</evidence>
<sequence length="762" mass="85417">MIELIKRRETRSNLVPPLARRAKASHSSSSSSKVDAGRNVKRRKTRKGTRSCWACKRRKVKCTYASPTDDVCIGCARRCLDCVSQEFPEQDPGPSSKSRLVGDRIGRLELMFQQLAEQATGHVANFNSPSTPASISTPVLPSMKRSEHRALSHMLLEAYPSSRDLRIIRSTGGKMALYLPLAFLTPSYLLEKRVVLEWDKLCGTKQQQQGQQYTAETHPVLIARQLLLLAGVLQHLPAAGFARSSSSYQQLGELSRLPRVLARRLAESAMTLVTAHDRFTTNTLEGLECLWLEAVYHEHDGSLHRSWLACRRAITAMHLMGFHGHRYTPMAPPRTILQQPDGETADLQQMWLRLVYSEIALCLVIEMPPSASCPDETFTFVADSVRTEDNTTDTSKLDRRHAAIAKRLLKLSERDPNFEDLDARHQIRTELEEAASAMPSGWWHTPSLNDYTRDEADNDKYLFRTIMKLRAQIFHSHLLLLADLPSMLQATCGEATITENTTKRHPQHHRHNIGSSRDICLEASRDLLGRFIHLWSFERTAGYFRVLDHYAWQAAVTLLLAHLLDGRQTMKMTSPEGSDRQQNLSDHAMVTKAMERMRLSGNEDEDDEDQDMDYYAGVAAKSGTEDVLPRLLALEASGDAVAVTYRKPGAAFLGSNTAFLVEKDQDVLVLPIPFVGLVSVAPQVQHGSAEREGCSLLSGTMGFSPIALDDETGPQGSDFDEDGEQEKDDEDDEEAALTRAIQLRHSAKWPIAPYIRFTLRPV</sequence>
<keyword evidence="7" id="KW-1185">Reference proteome</keyword>
<accession>A0AAD9SEH8</accession>
<protein>
    <recommendedName>
        <fullName evidence="5">Zn(2)-C6 fungal-type domain-containing protein</fullName>
    </recommendedName>
</protein>
<comment type="caution">
    <text evidence="6">The sequence shown here is derived from an EMBL/GenBank/DDBJ whole genome shotgun (WGS) entry which is preliminary data.</text>
</comment>
<evidence type="ECO:0000313" key="7">
    <source>
        <dbReference type="Proteomes" id="UP001265746"/>
    </source>
</evidence>
<gene>
    <name evidence="6" type="ORF">N8I77_005463</name>
</gene>
<feature type="domain" description="Zn(2)-C6 fungal-type" evidence="5">
    <location>
        <begin position="51"/>
        <end position="84"/>
    </location>
</feature>
<dbReference type="Gene3D" id="4.10.240.10">
    <property type="entry name" value="Zn(2)-C6 fungal-type DNA-binding domain"/>
    <property type="match status" value="1"/>
</dbReference>
<dbReference type="GO" id="GO:0000981">
    <property type="term" value="F:DNA-binding transcription factor activity, RNA polymerase II-specific"/>
    <property type="evidence" value="ECO:0007669"/>
    <property type="project" value="InterPro"/>
</dbReference>